<organism evidence="1 2">
    <name type="scientific">Romanomermis culicivorax</name>
    <name type="common">Nematode worm</name>
    <dbReference type="NCBI Taxonomy" id="13658"/>
    <lineage>
        <taxon>Eukaryota</taxon>
        <taxon>Metazoa</taxon>
        <taxon>Ecdysozoa</taxon>
        <taxon>Nematoda</taxon>
        <taxon>Enoplea</taxon>
        <taxon>Dorylaimia</taxon>
        <taxon>Mermithida</taxon>
        <taxon>Mermithoidea</taxon>
        <taxon>Mermithidae</taxon>
        <taxon>Romanomermis</taxon>
    </lineage>
</organism>
<name>A0A915IGW2_ROMCU</name>
<reference evidence="2" key="1">
    <citation type="submission" date="2022-11" db="UniProtKB">
        <authorList>
            <consortium name="WormBaseParasite"/>
        </authorList>
    </citation>
    <scope>IDENTIFICATION</scope>
</reference>
<sequence>MQGISRKRDYTLCCDYIIYNGDRNAEKLLICKIAKPENKKAAKRGKYDRALRVEKTDFPAL</sequence>
<dbReference type="WBParaSite" id="nRc.2.0.1.t13049-RA">
    <property type="protein sequence ID" value="nRc.2.0.1.t13049-RA"/>
    <property type="gene ID" value="nRc.2.0.1.g13049"/>
</dbReference>
<protein>
    <submittedName>
        <fullName evidence="2">Uncharacterized protein</fullName>
    </submittedName>
</protein>
<dbReference type="Proteomes" id="UP000887565">
    <property type="component" value="Unplaced"/>
</dbReference>
<accession>A0A915IGW2</accession>
<proteinExistence type="predicted"/>
<dbReference type="AlphaFoldDB" id="A0A915IGW2"/>
<keyword evidence="1" id="KW-1185">Reference proteome</keyword>
<evidence type="ECO:0000313" key="2">
    <source>
        <dbReference type="WBParaSite" id="nRc.2.0.1.t13049-RA"/>
    </source>
</evidence>
<evidence type="ECO:0000313" key="1">
    <source>
        <dbReference type="Proteomes" id="UP000887565"/>
    </source>
</evidence>